<evidence type="ECO:0000256" key="1">
    <source>
        <dbReference type="SAM" id="Phobius"/>
    </source>
</evidence>
<reference evidence="2 3" key="1">
    <citation type="submission" date="2016-01" db="EMBL/GenBank/DDBJ databases">
        <title>Draft genome of the antarctic isolate Shewanella frigidimarina Ag06-30.</title>
        <authorList>
            <person name="Parmeciano Di Noto G."/>
            <person name="Vazquez S."/>
            <person name="Mac Cormack W."/>
            <person name="Iriarte A."/>
            <person name="Quiroga C."/>
        </authorList>
    </citation>
    <scope>NUCLEOTIDE SEQUENCE [LARGE SCALE GENOMIC DNA]</scope>
    <source>
        <strain evidence="2 3">Ag06-30</strain>
    </source>
</reference>
<evidence type="ECO:0000313" key="3">
    <source>
        <dbReference type="Proteomes" id="UP000055702"/>
    </source>
</evidence>
<evidence type="ECO:0000313" key="2">
    <source>
        <dbReference type="EMBL" id="KVX01507.1"/>
    </source>
</evidence>
<dbReference type="AlphaFoldDB" id="A0A119CZL1"/>
<keyword evidence="1" id="KW-0472">Membrane</keyword>
<organism evidence="2">
    <name type="scientific">Shewanella frigidimarina</name>
    <dbReference type="NCBI Taxonomy" id="56812"/>
    <lineage>
        <taxon>Bacteria</taxon>
        <taxon>Pseudomonadati</taxon>
        <taxon>Pseudomonadota</taxon>
        <taxon>Gammaproteobacteria</taxon>
        <taxon>Alteromonadales</taxon>
        <taxon>Shewanellaceae</taxon>
        <taxon>Shewanella</taxon>
    </lineage>
</organism>
<feature type="transmembrane region" description="Helical" evidence="1">
    <location>
        <begin position="27"/>
        <end position="48"/>
    </location>
</feature>
<feature type="transmembrane region" description="Helical" evidence="1">
    <location>
        <begin position="54"/>
        <end position="73"/>
    </location>
</feature>
<name>A0A119CZL1_SHEFR</name>
<keyword evidence="1" id="KW-1133">Transmembrane helix</keyword>
<sequence length="411" mass="46882">MFSKTAGTLLKSQSSFSIISAFEKMKWVFLFLNLSHLVLESIVFTLSIESLGRVIISILLMLIAFSYQYRWCFNTSRKVLTQFHGFKLGNIAFYTISQREFDYANIKNIELKEVHNAKKVILHLKEIPHTQPSKQASISLKVKSNKIPSVVQQLRTNLLSQGINVIGQFGSENSKEWPSFGSVALDQDTIKAFIGINLFNSPVKRQFPVTLFMLPLPSQYFHRVWIPSYISCMIALFIIYSSQNFIAAIVVGLFGAGISAVRRKLICDEYYAFGASPITEIIISEEYLDIPAVYFKNKQAKQIKKTDIQSIDIEWNWYKSHSGELNDRYREPYVFNLNIDVENDSSLALAGQSFDSKKFVIALCELGYSATLTQIPKTPMVWRYYILGPLVVFLLGVIGYGLYMAYFRLIA</sequence>
<accession>A0A119CZL1</accession>
<gene>
    <name evidence="2" type="ORF">AWJ07_17365</name>
</gene>
<protein>
    <submittedName>
        <fullName evidence="2">Uncharacterized protein</fullName>
    </submittedName>
</protein>
<feature type="transmembrane region" description="Helical" evidence="1">
    <location>
        <begin position="220"/>
        <end position="239"/>
    </location>
</feature>
<proteinExistence type="predicted"/>
<dbReference type="Proteomes" id="UP000055702">
    <property type="component" value="Unassembled WGS sequence"/>
</dbReference>
<dbReference type="RefSeq" id="WP_059746166.1">
    <property type="nucleotide sequence ID" value="NZ_LRDC01000022.1"/>
</dbReference>
<feature type="transmembrane region" description="Helical" evidence="1">
    <location>
        <begin position="384"/>
        <end position="406"/>
    </location>
</feature>
<feature type="transmembrane region" description="Helical" evidence="1">
    <location>
        <begin position="245"/>
        <end position="261"/>
    </location>
</feature>
<comment type="caution">
    <text evidence="2">The sequence shown here is derived from an EMBL/GenBank/DDBJ whole genome shotgun (WGS) entry which is preliminary data.</text>
</comment>
<dbReference type="EMBL" id="LRDC01000022">
    <property type="protein sequence ID" value="KVX01507.1"/>
    <property type="molecule type" value="Genomic_DNA"/>
</dbReference>
<keyword evidence="1" id="KW-0812">Transmembrane</keyword>